<keyword evidence="3" id="KW-1185">Reference proteome</keyword>
<keyword evidence="1" id="KW-0472">Membrane</keyword>
<accession>A0ABV9MCB8</accession>
<sequence>MTTHSHILQRTKADTRQRAALQNVMNLYGVLLFSGLLLSIFTHGIEDVSGFMSFLLISGMLYFLLVTFYFKGGVWRSFVYATTGVIGLISICTAFYLA</sequence>
<evidence type="ECO:0008006" key="4">
    <source>
        <dbReference type="Google" id="ProtNLM"/>
    </source>
</evidence>
<gene>
    <name evidence="2" type="ORF">ACFO5U_11360</name>
</gene>
<feature type="transmembrane region" description="Helical" evidence="1">
    <location>
        <begin position="77"/>
        <end position="97"/>
    </location>
</feature>
<evidence type="ECO:0000313" key="2">
    <source>
        <dbReference type="EMBL" id="MFC4713467.1"/>
    </source>
</evidence>
<name>A0ABV9MCB8_9BACL</name>
<reference evidence="3" key="1">
    <citation type="journal article" date="2019" name="Int. J. Syst. Evol. Microbiol.">
        <title>The Global Catalogue of Microorganisms (GCM) 10K type strain sequencing project: providing services to taxonomists for standard genome sequencing and annotation.</title>
        <authorList>
            <consortium name="The Broad Institute Genomics Platform"/>
            <consortium name="The Broad Institute Genome Sequencing Center for Infectious Disease"/>
            <person name="Wu L."/>
            <person name="Ma J."/>
        </authorList>
    </citation>
    <scope>NUCLEOTIDE SEQUENCE [LARGE SCALE GENOMIC DNA]</scope>
    <source>
        <strain evidence="3">CGMCC 1.12151</strain>
    </source>
</reference>
<keyword evidence="1" id="KW-1133">Transmembrane helix</keyword>
<feature type="transmembrane region" description="Helical" evidence="1">
    <location>
        <begin position="51"/>
        <end position="70"/>
    </location>
</feature>
<dbReference type="EMBL" id="JBHSGL010000005">
    <property type="protein sequence ID" value="MFC4713467.1"/>
    <property type="molecule type" value="Genomic_DNA"/>
</dbReference>
<feature type="transmembrane region" description="Helical" evidence="1">
    <location>
        <begin position="25"/>
        <end position="45"/>
    </location>
</feature>
<dbReference type="RefSeq" id="WP_377279177.1">
    <property type="nucleotide sequence ID" value="NZ_JBHSGL010000005.1"/>
</dbReference>
<evidence type="ECO:0000313" key="3">
    <source>
        <dbReference type="Proteomes" id="UP001595932"/>
    </source>
</evidence>
<evidence type="ECO:0000256" key="1">
    <source>
        <dbReference type="SAM" id="Phobius"/>
    </source>
</evidence>
<comment type="caution">
    <text evidence="2">The sequence shown here is derived from an EMBL/GenBank/DDBJ whole genome shotgun (WGS) entry which is preliminary data.</text>
</comment>
<keyword evidence="1" id="KW-0812">Transmembrane</keyword>
<protein>
    <recommendedName>
        <fullName evidence="4">DUF3649 domain-containing protein</fullName>
    </recommendedName>
</protein>
<organism evidence="2 3">
    <name type="scientific">Planococcus dechangensis</name>
    <dbReference type="NCBI Taxonomy" id="1176255"/>
    <lineage>
        <taxon>Bacteria</taxon>
        <taxon>Bacillati</taxon>
        <taxon>Bacillota</taxon>
        <taxon>Bacilli</taxon>
        <taxon>Bacillales</taxon>
        <taxon>Caryophanaceae</taxon>
        <taxon>Planococcus</taxon>
    </lineage>
</organism>
<dbReference type="Proteomes" id="UP001595932">
    <property type="component" value="Unassembled WGS sequence"/>
</dbReference>
<proteinExistence type="predicted"/>